<evidence type="ECO:0000313" key="6">
    <source>
        <dbReference type="Proteomes" id="UP000694402"/>
    </source>
</evidence>
<reference evidence="6" key="1">
    <citation type="journal article" date="2018" name="PLoS ONE">
        <title>Chinook salmon (Oncorhynchus tshawytscha) genome and transcriptome.</title>
        <authorList>
            <person name="Christensen K.A."/>
            <person name="Leong J.S."/>
            <person name="Sakhrani D."/>
            <person name="Biagi C.A."/>
            <person name="Minkley D.R."/>
            <person name="Withler R.E."/>
            <person name="Rondeau E.B."/>
            <person name="Koop B.F."/>
            <person name="Devlin R.H."/>
        </authorList>
    </citation>
    <scope>NUCLEOTIDE SEQUENCE [LARGE SCALE GENOMIC DNA]</scope>
</reference>
<dbReference type="Pfam" id="PF00307">
    <property type="entry name" value="CH"/>
    <property type="match status" value="1"/>
</dbReference>
<dbReference type="InterPro" id="IPR003096">
    <property type="entry name" value="SM22_calponin"/>
</dbReference>
<reference evidence="5" key="3">
    <citation type="submission" date="2025-09" db="UniProtKB">
        <authorList>
            <consortium name="Ensembl"/>
        </authorList>
    </citation>
    <scope>IDENTIFICATION</scope>
</reference>
<dbReference type="Pfam" id="PF00402">
    <property type="entry name" value="Calponin"/>
    <property type="match status" value="1"/>
</dbReference>
<evidence type="ECO:0000259" key="4">
    <source>
        <dbReference type="PROSITE" id="PS50021"/>
    </source>
</evidence>
<dbReference type="Proteomes" id="UP000694402">
    <property type="component" value="Unassembled WGS sequence"/>
</dbReference>
<dbReference type="SMART" id="SM00033">
    <property type="entry name" value="CH"/>
    <property type="match status" value="1"/>
</dbReference>
<gene>
    <name evidence="5" type="primary">TAGLN</name>
</gene>
<dbReference type="InterPro" id="IPR036872">
    <property type="entry name" value="CH_dom_sf"/>
</dbReference>
<dbReference type="FunFam" id="1.10.418.10:FF:000039">
    <property type="entry name" value="Transgelin"/>
    <property type="match status" value="1"/>
</dbReference>
<dbReference type="GO" id="GO:0015629">
    <property type="term" value="C:actin cytoskeleton"/>
    <property type="evidence" value="ECO:0007669"/>
    <property type="project" value="TreeGrafter"/>
</dbReference>
<feature type="domain" description="Calponin-homology (CH)" evidence="4">
    <location>
        <begin position="88"/>
        <end position="199"/>
    </location>
</feature>
<evidence type="ECO:0000256" key="2">
    <source>
        <dbReference type="RuleBase" id="RU361224"/>
    </source>
</evidence>
<dbReference type="PROSITE" id="PS50021">
    <property type="entry name" value="CH"/>
    <property type="match status" value="1"/>
</dbReference>
<dbReference type="PANTHER" id="PTHR47385">
    <property type="entry name" value="CALPONIN"/>
    <property type="match status" value="1"/>
</dbReference>
<dbReference type="PRINTS" id="PR00888">
    <property type="entry name" value="SM22CALPONIN"/>
</dbReference>
<accession>A0AAZ3QD95</accession>
<keyword evidence="3" id="KW-1133">Transmembrane helix</keyword>
<dbReference type="Ensembl" id="ENSOTST00005117510.1">
    <property type="protein sequence ID" value="ENSOTSP00005127272.1"/>
    <property type="gene ID" value="ENSOTSG00005067613.1"/>
</dbReference>
<dbReference type="GO" id="GO:0051015">
    <property type="term" value="F:actin filament binding"/>
    <property type="evidence" value="ECO:0007669"/>
    <property type="project" value="TreeGrafter"/>
</dbReference>
<dbReference type="PROSITE" id="PS01052">
    <property type="entry name" value="CALPONIN_1"/>
    <property type="match status" value="1"/>
</dbReference>
<keyword evidence="3" id="KW-0812">Transmembrane</keyword>
<dbReference type="InterPro" id="IPR000557">
    <property type="entry name" value="Calponin_repeat"/>
</dbReference>
<keyword evidence="6" id="KW-1185">Reference proteome</keyword>
<evidence type="ECO:0000256" key="1">
    <source>
        <dbReference type="ARBA" id="ARBA00009631"/>
    </source>
</evidence>
<dbReference type="PROSITE" id="PS51122">
    <property type="entry name" value="CALPONIN_2"/>
    <property type="match status" value="1"/>
</dbReference>
<dbReference type="GO" id="GO:0007015">
    <property type="term" value="P:actin filament organization"/>
    <property type="evidence" value="ECO:0007669"/>
    <property type="project" value="TreeGrafter"/>
</dbReference>
<feature type="transmembrane region" description="Helical" evidence="3">
    <location>
        <begin position="35"/>
        <end position="58"/>
    </location>
</feature>
<sequence>MVRKHIRINQKKLSENTSWGILSYNNFLSSNKYPYFLYLISVLLHSIFPSILLSLLVGKGPQVGMANKGPSYGMSRVVQDKIDKKYDAEVEELLVQWIVAQCGSGVGKPEAGKLGFQDWLKDGCVLSELINSLHKDNKPIKKIASSSMAFKQMEQISQFLTAAESFGVIKTDMFQTVDLWEGKDLAAVQRTLMSLGSVAVTKDDGNYHGDPNWFFKKAQENRREFTDDQLKAGKGVIGLQMGSNKGASQTGMSYGATRQIQ</sequence>
<name>A0AAZ3QD95_ONCTS</name>
<keyword evidence="3" id="KW-0472">Membrane</keyword>
<organism evidence="5 6">
    <name type="scientific">Oncorhynchus tshawytscha</name>
    <name type="common">Chinook salmon</name>
    <name type="synonym">Salmo tshawytscha</name>
    <dbReference type="NCBI Taxonomy" id="74940"/>
    <lineage>
        <taxon>Eukaryota</taxon>
        <taxon>Metazoa</taxon>
        <taxon>Chordata</taxon>
        <taxon>Craniata</taxon>
        <taxon>Vertebrata</taxon>
        <taxon>Euteleostomi</taxon>
        <taxon>Actinopterygii</taxon>
        <taxon>Neopterygii</taxon>
        <taxon>Teleostei</taxon>
        <taxon>Protacanthopterygii</taxon>
        <taxon>Salmoniformes</taxon>
        <taxon>Salmonidae</taxon>
        <taxon>Salmoninae</taxon>
        <taxon>Oncorhynchus</taxon>
    </lineage>
</organism>
<protein>
    <recommendedName>
        <fullName evidence="2">Transgelin</fullName>
    </recommendedName>
</protein>
<dbReference type="GeneTree" id="ENSGT00940000155162"/>
<dbReference type="SUPFAM" id="SSF47576">
    <property type="entry name" value="Calponin-homology domain, CH-domain"/>
    <property type="match status" value="1"/>
</dbReference>
<dbReference type="AlphaFoldDB" id="A0AAZ3QD95"/>
<dbReference type="Gene3D" id="1.10.418.10">
    <property type="entry name" value="Calponin-like domain"/>
    <property type="match status" value="1"/>
</dbReference>
<reference evidence="5" key="2">
    <citation type="submission" date="2025-08" db="UniProtKB">
        <authorList>
            <consortium name="Ensembl"/>
        </authorList>
    </citation>
    <scope>IDENTIFICATION</scope>
</reference>
<proteinExistence type="inferred from homology"/>
<dbReference type="PRINTS" id="PR00890">
    <property type="entry name" value="TRANSGELIN"/>
</dbReference>
<evidence type="ECO:0000313" key="5">
    <source>
        <dbReference type="Ensembl" id="ENSOTSP00005127272.1"/>
    </source>
</evidence>
<dbReference type="InterPro" id="IPR001715">
    <property type="entry name" value="CH_dom"/>
</dbReference>
<evidence type="ECO:0000256" key="3">
    <source>
        <dbReference type="SAM" id="Phobius"/>
    </source>
</evidence>
<comment type="similarity">
    <text evidence="1 2">Belongs to the calponin family.</text>
</comment>
<dbReference type="PANTHER" id="PTHR47385:SF20">
    <property type="entry name" value="TRANSGELIN-2"/>
    <property type="match status" value="1"/>
</dbReference>
<dbReference type="InterPro" id="IPR050606">
    <property type="entry name" value="Calponin-like"/>
</dbReference>